<reference evidence="1 3" key="1">
    <citation type="submission" date="2019-04" db="EMBL/GenBank/DDBJ databases">
        <title>Genome sequencing of Clostridium botulinum Groups I-IV and Clostridium butyricum.</title>
        <authorList>
            <person name="Brunt J."/>
            <person name="Van Vliet A.H.M."/>
            <person name="Stringer S.C."/>
            <person name="Carter A.T."/>
            <person name="Peck M.W."/>
        </authorList>
    </citation>
    <scope>NUCLEOTIDE SEQUENCE</scope>
    <source>
        <strain evidence="1">IFR 15/031</strain>
        <strain evidence="2 3">IFR 15/034</strain>
    </source>
</reference>
<organism evidence="1">
    <name type="scientific">Clostridium botulinum</name>
    <dbReference type="NCBI Taxonomy" id="1491"/>
    <lineage>
        <taxon>Bacteria</taxon>
        <taxon>Bacillati</taxon>
        <taxon>Bacillota</taxon>
        <taxon>Clostridia</taxon>
        <taxon>Eubacteriales</taxon>
        <taxon>Clostridiaceae</taxon>
        <taxon>Clostridium</taxon>
    </lineage>
</organism>
<dbReference type="EMBL" id="SWRJ01000001">
    <property type="protein sequence ID" value="NFI20423.1"/>
    <property type="molecule type" value="Genomic_DNA"/>
</dbReference>
<dbReference type="AlphaFoldDB" id="A0A6G4ECM3"/>
<evidence type="ECO:0000313" key="2">
    <source>
        <dbReference type="EMBL" id="NFI20423.1"/>
    </source>
</evidence>
<comment type="caution">
    <text evidence="1">The sequence shown here is derived from an EMBL/GenBank/DDBJ whole genome shotgun (WGS) entry which is preliminary data.</text>
</comment>
<name>A0A6G4ECM3_CLOBO</name>
<accession>A0A6G4ECM3</accession>
<gene>
    <name evidence="1" type="ORF">FC962_03520</name>
    <name evidence="2" type="ORF">FC964_03325</name>
</gene>
<proteinExistence type="predicted"/>
<protein>
    <submittedName>
        <fullName evidence="1">Uncharacterized protein</fullName>
    </submittedName>
</protein>
<dbReference type="Proteomes" id="UP000482543">
    <property type="component" value="Unassembled WGS sequence"/>
</dbReference>
<dbReference type="EMBL" id="SWRL01000001">
    <property type="protein sequence ID" value="NFH60981.1"/>
    <property type="molecule type" value="Genomic_DNA"/>
</dbReference>
<sequence length="39" mass="4201">MAAILIECGNISKVSNEINLNSLYIICIISSNVKISGDF</sequence>
<evidence type="ECO:0000313" key="3">
    <source>
        <dbReference type="Proteomes" id="UP000482543"/>
    </source>
</evidence>
<evidence type="ECO:0000313" key="1">
    <source>
        <dbReference type="EMBL" id="NFH60981.1"/>
    </source>
</evidence>